<evidence type="ECO:0000256" key="1">
    <source>
        <dbReference type="ARBA" id="ARBA00004123"/>
    </source>
</evidence>
<dbReference type="GO" id="GO:0003677">
    <property type="term" value="F:DNA binding"/>
    <property type="evidence" value="ECO:0007669"/>
    <property type="project" value="UniProtKB-KW"/>
</dbReference>
<reference evidence="4" key="1">
    <citation type="submission" date="2022-01" db="EMBL/GenBank/DDBJ databases">
        <title>Genome Sequence Resource for Two Populations of Ditylenchus destructor, the Migratory Endoparasitic Phytonematode.</title>
        <authorList>
            <person name="Zhang H."/>
            <person name="Lin R."/>
            <person name="Xie B."/>
        </authorList>
    </citation>
    <scope>NUCLEOTIDE SEQUENCE</scope>
    <source>
        <strain evidence="4">BazhouSP</strain>
    </source>
</reference>
<dbReference type="GO" id="GO:0005634">
    <property type="term" value="C:nucleus"/>
    <property type="evidence" value="ECO:0007669"/>
    <property type="project" value="UniProtKB-SubCell"/>
</dbReference>
<keyword evidence="5" id="KW-1185">Reference proteome</keyword>
<evidence type="ECO:0000259" key="3">
    <source>
        <dbReference type="PROSITE" id="PS50090"/>
    </source>
</evidence>
<gene>
    <name evidence="4" type="ORF">DdX_03998</name>
</gene>
<organism evidence="4 5">
    <name type="scientific">Ditylenchus destructor</name>
    <dbReference type="NCBI Taxonomy" id="166010"/>
    <lineage>
        <taxon>Eukaryota</taxon>
        <taxon>Metazoa</taxon>
        <taxon>Ecdysozoa</taxon>
        <taxon>Nematoda</taxon>
        <taxon>Chromadorea</taxon>
        <taxon>Rhabditida</taxon>
        <taxon>Tylenchina</taxon>
        <taxon>Tylenchomorpha</taxon>
        <taxon>Sphaerularioidea</taxon>
        <taxon>Anguinidae</taxon>
        <taxon>Anguininae</taxon>
        <taxon>Ditylenchus</taxon>
    </lineage>
</organism>
<dbReference type="Gene3D" id="1.10.10.60">
    <property type="entry name" value="Homeodomain-like"/>
    <property type="match status" value="1"/>
</dbReference>
<dbReference type="SMART" id="SM00717">
    <property type="entry name" value="SANT"/>
    <property type="match status" value="1"/>
</dbReference>
<evidence type="ECO:0000313" key="5">
    <source>
        <dbReference type="Proteomes" id="UP001201812"/>
    </source>
</evidence>
<dbReference type="CDD" id="cd00167">
    <property type="entry name" value="SANT"/>
    <property type="match status" value="1"/>
</dbReference>
<dbReference type="InterPro" id="IPR001005">
    <property type="entry name" value="SANT/Myb"/>
</dbReference>
<dbReference type="EMBL" id="JAKKPZ010000003">
    <property type="protein sequence ID" value="KAI1723821.1"/>
    <property type="molecule type" value="Genomic_DNA"/>
</dbReference>
<evidence type="ECO:0000256" key="2">
    <source>
        <dbReference type="SAM" id="MobiDB-lite"/>
    </source>
</evidence>
<feature type="compositionally biased region" description="Basic and acidic residues" evidence="2">
    <location>
        <begin position="78"/>
        <end position="88"/>
    </location>
</feature>
<comment type="caution">
    <text evidence="4">The sequence shown here is derived from an EMBL/GenBank/DDBJ whole genome shotgun (WGS) entry which is preliminary data.</text>
</comment>
<feature type="compositionally biased region" description="Polar residues" evidence="2">
    <location>
        <begin position="1"/>
        <end position="10"/>
    </location>
</feature>
<comment type="subcellular location">
    <subcellularLocation>
        <location evidence="1">Nucleus</location>
    </subcellularLocation>
</comment>
<evidence type="ECO:0000313" key="4">
    <source>
        <dbReference type="EMBL" id="KAI1723821.1"/>
    </source>
</evidence>
<dbReference type="Pfam" id="PF00249">
    <property type="entry name" value="Myb_DNA-binding"/>
    <property type="match status" value="1"/>
</dbReference>
<feature type="region of interest" description="Disordered" evidence="2">
    <location>
        <begin position="1"/>
        <end position="88"/>
    </location>
</feature>
<accession>A0AAD4RBG5</accession>
<dbReference type="Proteomes" id="UP001201812">
    <property type="component" value="Unassembled WGS sequence"/>
</dbReference>
<sequence>MEFNSNTITENNDDSLHDESLSPLPVKYRPRHRRVISSPEAIDEKNETHQEDTLSVTEQKATPKNRNRKKNNVSTKSMMERKEKRWTAQDDRRLKNALKIAVNPQTDEDWEIIAKYVGNNRTMRECREHADRVCLSKSYNLSDLSSIALDSDSEKRPVRNSKSNIEIHKKNIPEDDFFGSQRFEPDASCFEIDPDDSLLLALSTPKEKPAKNMRKPFIMTMVTSTPRNVLTDNSPEGDY</sequence>
<keyword evidence="4" id="KW-0238">DNA-binding</keyword>
<dbReference type="AlphaFoldDB" id="A0AAD4RBG5"/>
<proteinExistence type="predicted"/>
<dbReference type="InterPro" id="IPR009057">
    <property type="entry name" value="Homeodomain-like_sf"/>
</dbReference>
<feature type="compositionally biased region" description="Basic and acidic residues" evidence="2">
    <location>
        <begin position="42"/>
        <end position="52"/>
    </location>
</feature>
<feature type="compositionally biased region" description="Polar residues" evidence="2">
    <location>
        <begin position="53"/>
        <end position="62"/>
    </location>
</feature>
<dbReference type="PROSITE" id="PS50090">
    <property type="entry name" value="MYB_LIKE"/>
    <property type="match status" value="1"/>
</dbReference>
<dbReference type="SUPFAM" id="SSF46689">
    <property type="entry name" value="Homeodomain-like"/>
    <property type="match status" value="1"/>
</dbReference>
<feature type="domain" description="Myb-like" evidence="3">
    <location>
        <begin position="78"/>
        <end position="134"/>
    </location>
</feature>
<protein>
    <submittedName>
        <fullName evidence="4">Myb-like DNA-binding domain-containing protein</fullName>
    </submittedName>
</protein>
<name>A0AAD4RBG5_9BILA</name>